<accession>A0AA41Q439</accession>
<evidence type="ECO:0000313" key="8">
    <source>
        <dbReference type="Proteomes" id="UP001165378"/>
    </source>
</evidence>
<evidence type="ECO:0000256" key="3">
    <source>
        <dbReference type="ARBA" id="ARBA00022679"/>
    </source>
</evidence>
<evidence type="ECO:0000256" key="4">
    <source>
        <dbReference type="SAM" id="MobiDB-lite"/>
    </source>
</evidence>
<name>A0AA41Q439_9ACTN</name>
<organism evidence="7 8">
    <name type="scientific">Yinghuangia soli</name>
    <dbReference type="NCBI Taxonomy" id="2908204"/>
    <lineage>
        <taxon>Bacteria</taxon>
        <taxon>Bacillati</taxon>
        <taxon>Actinomycetota</taxon>
        <taxon>Actinomycetes</taxon>
        <taxon>Kitasatosporales</taxon>
        <taxon>Streptomycetaceae</taxon>
        <taxon>Yinghuangia</taxon>
    </lineage>
</organism>
<dbReference type="RefSeq" id="WP_235054174.1">
    <property type="nucleotide sequence ID" value="NZ_JAKFHA010000012.1"/>
</dbReference>
<dbReference type="EMBL" id="JAKFHA010000012">
    <property type="protein sequence ID" value="MCF2529752.1"/>
    <property type="molecule type" value="Genomic_DNA"/>
</dbReference>
<dbReference type="AlphaFoldDB" id="A0AA41Q439"/>
<dbReference type="InterPro" id="IPR001296">
    <property type="entry name" value="Glyco_trans_1"/>
</dbReference>
<dbReference type="Pfam" id="PF00534">
    <property type="entry name" value="Glycos_transf_1"/>
    <property type="match status" value="1"/>
</dbReference>
<evidence type="ECO:0000259" key="6">
    <source>
        <dbReference type="Pfam" id="PF13439"/>
    </source>
</evidence>
<evidence type="ECO:0000256" key="2">
    <source>
        <dbReference type="ARBA" id="ARBA00022676"/>
    </source>
</evidence>
<keyword evidence="2" id="KW-0328">Glycosyltransferase</keyword>
<feature type="domain" description="Glycosyltransferase subfamily 4-like N-terminal" evidence="6">
    <location>
        <begin position="65"/>
        <end position="175"/>
    </location>
</feature>
<feature type="region of interest" description="Disordered" evidence="4">
    <location>
        <begin position="1"/>
        <end position="22"/>
    </location>
</feature>
<proteinExistence type="predicted"/>
<reference evidence="7" key="1">
    <citation type="submission" date="2022-01" db="EMBL/GenBank/DDBJ databases">
        <title>Genome-Based Taxonomic Classification of the Phylum Actinobacteria.</title>
        <authorList>
            <person name="Gao Y."/>
        </authorList>
    </citation>
    <scope>NUCLEOTIDE SEQUENCE</scope>
    <source>
        <strain evidence="7">KLBMP 8922</strain>
    </source>
</reference>
<evidence type="ECO:0000259" key="5">
    <source>
        <dbReference type="Pfam" id="PF00534"/>
    </source>
</evidence>
<dbReference type="Proteomes" id="UP001165378">
    <property type="component" value="Unassembled WGS sequence"/>
</dbReference>
<evidence type="ECO:0000256" key="1">
    <source>
        <dbReference type="ARBA" id="ARBA00021292"/>
    </source>
</evidence>
<keyword evidence="8" id="KW-1185">Reference proteome</keyword>
<keyword evidence="3" id="KW-0808">Transferase</keyword>
<dbReference type="PANTHER" id="PTHR12526">
    <property type="entry name" value="GLYCOSYLTRANSFERASE"/>
    <property type="match status" value="1"/>
</dbReference>
<comment type="caution">
    <text evidence="7">The sequence shown here is derived from an EMBL/GenBank/DDBJ whole genome shotgun (WGS) entry which is preliminary data.</text>
</comment>
<protein>
    <recommendedName>
        <fullName evidence="1">D-inositol 3-phosphate glycosyltransferase</fullName>
    </recommendedName>
</protein>
<dbReference type="GO" id="GO:0016757">
    <property type="term" value="F:glycosyltransferase activity"/>
    <property type="evidence" value="ECO:0007669"/>
    <property type="project" value="UniProtKB-KW"/>
</dbReference>
<sequence length="381" mass="39221">MDDRTDRRGDVGDSTGSSPAGRIKVVHVVGRPGRSGRGDGGFAPMSSRQVLADLDPARFACHVVTAHPVQSAAEVRKLRPDVLHVHSGSAGQALPAALAAPGAARVLELHEPPQSSAPAAGRPGDALPYGRLLRTLVTRGRFRPFAHSGGVRDAAAAVLGIPRAAIPLLPVGVDVPAPDAASRARLRTSLGVAPNTRLVIGVQRSGEPDFAAFVGVAAKVLAVLGDAGPAVAFAVVGRPDGWLRAMIEEAGIGKRVRIVPPLTRPQDIFDAGDIFLSTGARQGFGSVVAEAMCAGLAVAGPARGGLSDVLEDGVTGRAVRPGDLDALAFAVRELVADDDLRAMLGYAARQHAQARLTRARMVEAYADLYTAAARGPVGTAR</sequence>
<dbReference type="CDD" id="cd03801">
    <property type="entry name" value="GT4_PimA-like"/>
    <property type="match status" value="1"/>
</dbReference>
<dbReference type="SUPFAM" id="SSF53756">
    <property type="entry name" value="UDP-Glycosyltransferase/glycogen phosphorylase"/>
    <property type="match status" value="1"/>
</dbReference>
<dbReference type="Pfam" id="PF13439">
    <property type="entry name" value="Glyco_transf_4"/>
    <property type="match status" value="1"/>
</dbReference>
<dbReference type="Gene3D" id="3.40.50.2000">
    <property type="entry name" value="Glycogen Phosphorylase B"/>
    <property type="match status" value="2"/>
</dbReference>
<feature type="domain" description="Glycosyl transferase family 1" evidence="5">
    <location>
        <begin position="220"/>
        <end position="350"/>
    </location>
</feature>
<dbReference type="InterPro" id="IPR028098">
    <property type="entry name" value="Glyco_trans_4-like_N"/>
</dbReference>
<evidence type="ECO:0000313" key="7">
    <source>
        <dbReference type="EMBL" id="MCF2529752.1"/>
    </source>
</evidence>
<dbReference type="PANTHER" id="PTHR12526:SF510">
    <property type="entry name" value="D-INOSITOL 3-PHOSPHATE GLYCOSYLTRANSFERASE"/>
    <property type="match status" value="1"/>
</dbReference>
<feature type="compositionally biased region" description="Basic and acidic residues" evidence="4">
    <location>
        <begin position="1"/>
        <end position="11"/>
    </location>
</feature>
<gene>
    <name evidence="7" type="ORF">LZ495_21365</name>
</gene>